<evidence type="ECO:0000256" key="1">
    <source>
        <dbReference type="ARBA" id="ARBA00005005"/>
    </source>
</evidence>
<dbReference type="InterPro" id="IPR008927">
    <property type="entry name" value="6-PGluconate_DH-like_C_sf"/>
</dbReference>
<dbReference type="AlphaFoldDB" id="A0A3D9CWZ1"/>
<feature type="domain" description="3-hydroxyacyl-CoA dehydrogenase C-terminal" evidence="8">
    <location>
        <begin position="189"/>
        <end position="286"/>
    </location>
</feature>
<dbReference type="OrthoDB" id="9771883at2"/>
<keyword evidence="3 10" id="KW-0560">Oxidoreductase</keyword>
<dbReference type="PIRSF" id="PIRSF000105">
    <property type="entry name" value="HCDH"/>
    <property type="match status" value="1"/>
</dbReference>
<feature type="site" description="Important for catalytic activity" evidence="7">
    <location>
        <position position="141"/>
    </location>
</feature>
<keyword evidence="11" id="KW-1185">Reference proteome</keyword>
<evidence type="ECO:0000313" key="10">
    <source>
        <dbReference type="EMBL" id="REC70290.1"/>
    </source>
</evidence>
<dbReference type="GO" id="GO:0003857">
    <property type="term" value="F:(3S)-3-hydroxyacyl-CoA dehydrogenase (NAD+) activity"/>
    <property type="evidence" value="ECO:0007669"/>
    <property type="project" value="UniProtKB-EC"/>
</dbReference>
<keyword evidence="2" id="KW-0276">Fatty acid metabolism</keyword>
<comment type="caution">
    <text evidence="10">The sequence shown here is derived from an EMBL/GenBank/DDBJ whole genome shotgun (WGS) entry which is preliminary data.</text>
</comment>
<feature type="domain" description="3-hydroxyacyl-CoA dehydrogenase NAD binding" evidence="9">
    <location>
        <begin position="5"/>
        <end position="182"/>
    </location>
</feature>
<dbReference type="PANTHER" id="PTHR43561">
    <property type="match status" value="1"/>
</dbReference>
<proteinExistence type="predicted"/>
<dbReference type="Proteomes" id="UP000256326">
    <property type="component" value="Unassembled WGS sequence"/>
</dbReference>
<dbReference type="InterPro" id="IPR006176">
    <property type="entry name" value="3-OHacyl-CoA_DH_NAD-bd"/>
</dbReference>
<dbReference type="InterPro" id="IPR052242">
    <property type="entry name" value="Mito_3-hydroxyacyl-CoA_DH"/>
</dbReference>
<comment type="pathway">
    <text evidence="1">Lipid metabolism; fatty acid beta-oxidation.</text>
</comment>
<evidence type="ECO:0000256" key="3">
    <source>
        <dbReference type="ARBA" id="ARBA00023002"/>
    </source>
</evidence>
<evidence type="ECO:0000256" key="6">
    <source>
        <dbReference type="ARBA" id="ARBA00049556"/>
    </source>
</evidence>
<name>A0A3D9CWZ1_9FLAO</name>
<accession>A0A3D9CWZ1</accession>
<dbReference type="Gene3D" id="1.10.1040.10">
    <property type="entry name" value="N-(1-d-carboxylethyl)-l-norvaline Dehydrogenase, domain 2"/>
    <property type="match status" value="1"/>
</dbReference>
<evidence type="ECO:0000256" key="4">
    <source>
        <dbReference type="ARBA" id="ARBA00023027"/>
    </source>
</evidence>
<dbReference type="EMBL" id="QNUG01000018">
    <property type="protein sequence ID" value="REC70290.1"/>
    <property type="molecule type" value="Genomic_DNA"/>
</dbReference>
<sequence>MTIKNVTVAGSGVLGYQIAFQAAFHGYKVTVYDISDEVLEKAKAKFDLLSEAFKKDLNATDEQLALTFGNLSYSKDLGEAVKDADLLIEAVPENPHIKKEFYEKLAAVAPEKTIFATNTSTLLPSALAPYTGRPNKFIALHFANDIRIYNTAEIMGHSGTDKAVFDLLFSFAKSIGMVALPIYKEQPAYILNSLLVPYLDAALELWGKDVSDIQTIDKTWMVATGAPFGPFGFIDTIGINTAYNIRKMKAEATQDPIKILTAERLKEEFLDLGKLGTSSGEGFYQYPNPAYKDKDFLK</sequence>
<reference evidence="10 11" key="1">
    <citation type="journal article" date="2006" name="Int. J. Syst. Evol. Microbiol.">
        <title>Chryseobacterium hispanicum sp. nov., isolated from the drinking water distribution system of Sevilla, Spain.</title>
        <authorList>
            <person name="Gallego V."/>
            <person name="Garcia M.T."/>
            <person name="Ventosa A."/>
        </authorList>
    </citation>
    <scope>NUCLEOTIDE SEQUENCE [LARGE SCALE GENOMIC DNA]</scope>
    <source>
        <strain evidence="10 11">KCTC 22104</strain>
    </source>
</reference>
<comment type="catalytic activity">
    <reaction evidence="6">
        <text>a (3S)-3-hydroxyacyl-CoA + NAD(+) = a 3-oxoacyl-CoA + NADH + H(+)</text>
        <dbReference type="Rhea" id="RHEA:22432"/>
        <dbReference type="ChEBI" id="CHEBI:15378"/>
        <dbReference type="ChEBI" id="CHEBI:57318"/>
        <dbReference type="ChEBI" id="CHEBI:57540"/>
        <dbReference type="ChEBI" id="CHEBI:57945"/>
        <dbReference type="ChEBI" id="CHEBI:90726"/>
        <dbReference type="EC" id="1.1.1.35"/>
    </reaction>
</comment>
<dbReference type="GO" id="GO:0070403">
    <property type="term" value="F:NAD+ binding"/>
    <property type="evidence" value="ECO:0007669"/>
    <property type="project" value="InterPro"/>
</dbReference>
<protein>
    <submittedName>
        <fullName evidence="10">3-hydroxyacyl-CoA dehydrogenase</fullName>
        <ecNumber evidence="10">1.1.1.35</ecNumber>
    </submittedName>
</protein>
<dbReference type="InterPro" id="IPR006108">
    <property type="entry name" value="3HC_DH_C"/>
</dbReference>
<dbReference type="RefSeq" id="WP_116035087.1">
    <property type="nucleotide sequence ID" value="NZ_JBHLVV010000062.1"/>
</dbReference>
<dbReference type="InterPro" id="IPR036291">
    <property type="entry name" value="NAD(P)-bd_dom_sf"/>
</dbReference>
<evidence type="ECO:0000256" key="2">
    <source>
        <dbReference type="ARBA" id="ARBA00022832"/>
    </source>
</evidence>
<evidence type="ECO:0000313" key="11">
    <source>
        <dbReference type="Proteomes" id="UP000256326"/>
    </source>
</evidence>
<dbReference type="InterPro" id="IPR013328">
    <property type="entry name" value="6PGD_dom2"/>
</dbReference>
<dbReference type="EC" id="1.1.1.35" evidence="10"/>
<evidence type="ECO:0000256" key="7">
    <source>
        <dbReference type="PIRSR" id="PIRSR000105-1"/>
    </source>
</evidence>
<dbReference type="Pfam" id="PF00725">
    <property type="entry name" value="3HCDH"/>
    <property type="match status" value="1"/>
</dbReference>
<dbReference type="PANTHER" id="PTHR43561:SF3">
    <property type="entry name" value="HYDROXYACYL-COENZYME A DEHYDROGENASE, MITOCHONDRIAL"/>
    <property type="match status" value="1"/>
</dbReference>
<dbReference type="SUPFAM" id="SSF48179">
    <property type="entry name" value="6-phosphogluconate dehydrogenase C-terminal domain-like"/>
    <property type="match status" value="1"/>
</dbReference>
<dbReference type="SUPFAM" id="SSF51735">
    <property type="entry name" value="NAD(P)-binding Rossmann-fold domains"/>
    <property type="match status" value="1"/>
</dbReference>
<dbReference type="NCBIfam" id="NF006143">
    <property type="entry name" value="PRK08293.1"/>
    <property type="match status" value="1"/>
</dbReference>
<gene>
    <name evidence="10" type="ORF">DRF58_09920</name>
</gene>
<evidence type="ECO:0000256" key="5">
    <source>
        <dbReference type="ARBA" id="ARBA00023098"/>
    </source>
</evidence>
<evidence type="ECO:0000259" key="9">
    <source>
        <dbReference type="Pfam" id="PF02737"/>
    </source>
</evidence>
<dbReference type="Pfam" id="PF02737">
    <property type="entry name" value="3HCDH_N"/>
    <property type="match status" value="1"/>
</dbReference>
<dbReference type="InterPro" id="IPR022694">
    <property type="entry name" value="3-OHacyl-CoA_DH"/>
</dbReference>
<evidence type="ECO:0000259" key="8">
    <source>
        <dbReference type="Pfam" id="PF00725"/>
    </source>
</evidence>
<organism evidence="10 11">
    <name type="scientific">Epilithonimonas hispanica</name>
    <dbReference type="NCBI Taxonomy" id="358687"/>
    <lineage>
        <taxon>Bacteria</taxon>
        <taxon>Pseudomonadati</taxon>
        <taxon>Bacteroidota</taxon>
        <taxon>Flavobacteriia</taxon>
        <taxon>Flavobacteriales</taxon>
        <taxon>Weeksellaceae</taxon>
        <taxon>Chryseobacterium group</taxon>
        <taxon>Epilithonimonas</taxon>
    </lineage>
</organism>
<keyword evidence="4" id="KW-0520">NAD</keyword>
<dbReference type="GO" id="GO:0006635">
    <property type="term" value="P:fatty acid beta-oxidation"/>
    <property type="evidence" value="ECO:0007669"/>
    <property type="project" value="TreeGrafter"/>
</dbReference>
<keyword evidence="5" id="KW-0443">Lipid metabolism</keyword>
<dbReference type="Gene3D" id="3.40.50.720">
    <property type="entry name" value="NAD(P)-binding Rossmann-like Domain"/>
    <property type="match status" value="1"/>
</dbReference>